<accession>A0A8S4H683</accession>
<dbReference type="AlphaFoldDB" id="A0A8S4H683"/>
<proteinExistence type="predicted"/>
<sequence>MSDIIDDNEQITRKFYLELDADVDPSKLNDLKAYSAYKNVFGDEENIKILDKLARNIKLIKHEYHENHKKRCRDVNYWFNDQIKTYQARKRASILSDAATVYNGIKWNGRNDERVCVINENPYSSKDADLMKELDDYCEIRDINKCNVSKDYNECLKCNKYIEKKKQDITSKMQVVKDYLEMKNYRNLYLL</sequence>
<reference evidence="1" key="1">
    <citation type="submission" date="2021-09" db="EMBL/GenBank/DDBJ databases">
        <authorList>
            <consortium name="Pathogen Informatics"/>
        </authorList>
    </citation>
    <scope>NUCLEOTIDE SEQUENCE</scope>
    <source>
        <strain evidence="1">PvW1</strain>
    </source>
</reference>
<dbReference type="EMBL" id="CAJZCX010000006">
    <property type="protein sequence ID" value="CAG9475304.1"/>
    <property type="molecule type" value="Genomic_DNA"/>
</dbReference>
<evidence type="ECO:0000313" key="1">
    <source>
        <dbReference type="EMBL" id="CAG9475304.1"/>
    </source>
</evidence>
<dbReference type="Pfam" id="PF05795">
    <property type="entry name" value="Plasmodium_Vir"/>
    <property type="match status" value="1"/>
</dbReference>
<name>A0A8S4H683_PLAVI</name>
<dbReference type="VEuPathDB" id="PlasmoDB:PVPAM_130008900"/>
<comment type="caution">
    <text evidence="1">The sequence shown here is derived from an EMBL/GenBank/DDBJ whole genome shotgun (WGS) entry which is preliminary data.</text>
</comment>
<gene>
    <name evidence="1" type="ORF">PVW1_130006800</name>
</gene>
<evidence type="ECO:0000313" key="2">
    <source>
        <dbReference type="Proteomes" id="UP000779233"/>
    </source>
</evidence>
<dbReference type="InterPro" id="IPR008780">
    <property type="entry name" value="Plasmodium_Vir"/>
</dbReference>
<organism evidence="1 2">
    <name type="scientific">Plasmodium vivax</name>
    <name type="common">malaria parasite P. vivax</name>
    <dbReference type="NCBI Taxonomy" id="5855"/>
    <lineage>
        <taxon>Eukaryota</taxon>
        <taxon>Sar</taxon>
        <taxon>Alveolata</taxon>
        <taxon>Apicomplexa</taxon>
        <taxon>Aconoidasida</taxon>
        <taxon>Haemosporida</taxon>
        <taxon>Plasmodiidae</taxon>
        <taxon>Plasmodium</taxon>
        <taxon>Plasmodium (Plasmodium)</taxon>
    </lineage>
</organism>
<dbReference type="Proteomes" id="UP000779233">
    <property type="component" value="Unassembled WGS sequence"/>
</dbReference>
<protein>
    <submittedName>
        <fullName evidence="1">(malaria parasite P. vivax) hypothetical protein</fullName>
    </submittedName>
</protein>